<name>A0AAV3SVY5_9EURY</name>
<evidence type="ECO:0000313" key="1">
    <source>
        <dbReference type="EMBL" id="GAA0552765.1"/>
    </source>
</evidence>
<reference evidence="1" key="1">
    <citation type="journal article" date="2014" name="Int. J. Syst. Evol. Microbiol.">
        <title>Complete genome sequence of Corynebacterium casei LMG S-19264T (=DSM 44701T), isolated from a smear-ripened cheese.</title>
        <authorList>
            <consortium name="US DOE Joint Genome Institute (JGI-PGF)"/>
            <person name="Walter F."/>
            <person name="Albersmeier A."/>
            <person name="Kalinowski J."/>
            <person name="Ruckert C."/>
        </authorList>
    </citation>
    <scope>NUCLEOTIDE SEQUENCE</scope>
    <source>
        <strain evidence="1">JCM 14265</strain>
    </source>
</reference>
<dbReference type="EMBL" id="JBEDNW010000002">
    <property type="protein sequence ID" value="MEZ3166372.1"/>
    <property type="molecule type" value="Genomic_DNA"/>
</dbReference>
<dbReference type="Proteomes" id="UP001567571">
    <property type="component" value="Unassembled WGS sequence"/>
</dbReference>
<evidence type="ECO:0000313" key="4">
    <source>
        <dbReference type="Proteomes" id="UP001567571"/>
    </source>
</evidence>
<reference evidence="2 4" key="3">
    <citation type="submission" date="2024-06" db="EMBL/GenBank/DDBJ databases">
        <title>Halorubrum miltondacostae sp. nov., a potential PHA producer isolated from an inland solar saltern in Rio Maior, Portugal.</title>
        <authorList>
            <person name="Albuquerque L."/>
            <person name="Viver T."/>
            <person name="Barroso C."/>
            <person name="Claudino R."/>
            <person name="Galvan M."/>
            <person name="Simoes G."/>
            <person name="Lobo Da Cunha A."/>
            <person name="Egas C."/>
        </authorList>
    </citation>
    <scope>NUCLEOTIDE SEQUENCE [LARGE SCALE GENOMIC DNA]</scope>
    <source>
        <strain evidence="2 4">DSM 18646</strain>
    </source>
</reference>
<dbReference type="AlphaFoldDB" id="A0AAV3SVY5"/>
<reference evidence="1" key="2">
    <citation type="submission" date="2023-12" db="EMBL/GenBank/DDBJ databases">
        <authorList>
            <person name="Sun Q."/>
            <person name="Inoue M."/>
        </authorList>
    </citation>
    <scope>NUCLEOTIDE SEQUENCE</scope>
    <source>
        <strain evidence="1">JCM 14265</strain>
    </source>
</reference>
<gene>
    <name evidence="2" type="ORF">ABNG02_03390</name>
    <name evidence="1" type="ORF">GCM10008994_29710</name>
</gene>
<keyword evidence="4" id="KW-1185">Reference proteome</keyword>
<dbReference type="RefSeq" id="WP_343780420.1">
    <property type="nucleotide sequence ID" value="NZ_BAAADQ010000015.1"/>
</dbReference>
<dbReference type="Gene3D" id="2.60.120.260">
    <property type="entry name" value="Galactose-binding domain-like"/>
    <property type="match status" value="1"/>
</dbReference>
<dbReference type="InterPro" id="IPR006311">
    <property type="entry name" value="TAT_signal"/>
</dbReference>
<organism evidence="1 3">
    <name type="scientific">Halorubrum ejinorense</name>
    <dbReference type="NCBI Taxonomy" id="425309"/>
    <lineage>
        <taxon>Archaea</taxon>
        <taxon>Methanobacteriati</taxon>
        <taxon>Methanobacteriota</taxon>
        <taxon>Stenosarchaea group</taxon>
        <taxon>Halobacteria</taxon>
        <taxon>Halobacteriales</taxon>
        <taxon>Haloferacaceae</taxon>
        <taxon>Halorubrum</taxon>
    </lineage>
</organism>
<evidence type="ECO:0000313" key="3">
    <source>
        <dbReference type="Proteomes" id="UP001501425"/>
    </source>
</evidence>
<dbReference type="PROSITE" id="PS51318">
    <property type="entry name" value="TAT"/>
    <property type="match status" value="1"/>
</dbReference>
<comment type="caution">
    <text evidence="1">The sequence shown here is derived from an EMBL/GenBank/DDBJ whole genome shotgun (WGS) entry which is preliminary data.</text>
</comment>
<sequence length="217" mass="23886">MNERAAAVRRRDVLRAGAAAGVIGLAGCAGGSEGPAFEEGFEEDIGDWEFDAAIGPEVDIEDFDWEVSFSREEAASGTQSLRVWNQGDYDDGVTWAVHPVPIESGSSYQIEVSGQFWSESESFNTIRHALMRLGPEPPSTEEEFPQPGLNTTELGETPYGGLRDALWLADGWREYAFEWTTPELSTDTLYLAVGTAVIWEADATHYVDDLSVRVETR</sequence>
<dbReference type="Proteomes" id="UP001501425">
    <property type="component" value="Unassembled WGS sequence"/>
</dbReference>
<protein>
    <submittedName>
        <fullName evidence="1">Uncharacterized protein</fullName>
    </submittedName>
</protein>
<dbReference type="EMBL" id="BAAADQ010000015">
    <property type="protein sequence ID" value="GAA0552765.1"/>
    <property type="molecule type" value="Genomic_DNA"/>
</dbReference>
<dbReference type="PROSITE" id="PS51257">
    <property type="entry name" value="PROKAR_LIPOPROTEIN"/>
    <property type="match status" value="1"/>
</dbReference>
<accession>A0AAV3SVY5</accession>
<proteinExistence type="predicted"/>
<evidence type="ECO:0000313" key="2">
    <source>
        <dbReference type="EMBL" id="MEZ3166372.1"/>
    </source>
</evidence>